<evidence type="ECO:0000313" key="1">
    <source>
        <dbReference type="EMBL" id="RCK37913.1"/>
    </source>
</evidence>
<dbReference type="RefSeq" id="WP_114101722.1">
    <property type="nucleotide sequence ID" value="NZ_JPWF01000004.1"/>
</dbReference>
<dbReference type="Pfam" id="PF04102">
    <property type="entry name" value="SlyX"/>
    <property type="match status" value="1"/>
</dbReference>
<name>A0A367W920_9PROT</name>
<sequence length="72" mass="8461">MNNDDTDNRITELEIKLAHMDSVVSDLSDMIKSQWDRIDILERRNKLMSSDIKRMTDFLRTAPEDDAPPPHY</sequence>
<protein>
    <submittedName>
        <fullName evidence="1">SlyX family protein</fullName>
    </submittedName>
</protein>
<dbReference type="AlphaFoldDB" id="A0A367W920"/>
<gene>
    <name evidence="1" type="ORF">TH19_07790</name>
</gene>
<dbReference type="PANTHER" id="PTHR36508:SF1">
    <property type="entry name" value="PROTEIN SLYX"/>
    <property type="match status" value="1"/>
</dbReference>
<dbReference type="Proteomes" id="UP000253226">
    <property type="component" value="Unassembled WGS sequence"/>
</dbReference>
<reference evidence="1 2" key="1">
    <citation type="submission" date="2014-07" db="EMBL/GenBank/DDBJ databases">
        <title>Draft genome sequence of Thalassospira profundimaris 35.</title>
        <authorList>
            <person name="Lai Q."/>
            <person name="Shao Z."/>
        </authorList>
    </citation>
    <scope>NUCLEOTIDE SEQUENCE [LARGE SCALE GENOMIC DNA]</scope>
    <source>
        <strain evidence="1 2">35</strain>
    </source>
</reference>
<dbReference type="PANTHER" id="PTHR36508">
    <property type="entry name" value="PROTEIN SLYX"/>
    <property type="match status" value="1"/>
</dbReference>
<evidence type="ECO:0000313" key="2">
    <source>
        <dbReference type="Proteomes" id="UP000253226"/>
    </source>
</evidence>
<dbReference type="InterPro" id="IPR007236">
    <property type="entry name" value="SlyX"/>
</dbReference>
<proteinExistence type="predicted"/>
<dbReference type="EMBL" id="JPWF01000004">
    <property type="protein sequence ID" value="RCK37913.1"/>
    <property type="molecule type" value="Genomic_DNA"/>
</dbReference>
<accession>A0A367W920</accession>
<organism evidence="1 2">
    <name type="scientific">Thalassospira profundimaris</name>
    <dbReference type="NCBI Taxonomy" id="502049"/>
    <lineage>
        <taxon>Bacteria</taxon>
        <taxon>Pseudomonadati</taxon>
        <taxon>Pseudomonadota</taxon>
        <taxon>Alphaproteobacteria</taxon>
        <taxon>Rhodospirillales</taxon>
        <taxon>Thalassospiraceae</taxon>
        <taxon>Thalassospira</taxon>
    </lineage>
</organism>
<dbReference type="OrthoDB" id="5422806at2"/>
<comment type="caution">
    <text evidence="1">The sequence shown here is derived from an EMBL/GenBank/DDBJ whole genome shotgun (WGS) entry which is preliminary data.</text>
</comment>